<evidence type="ECO:0000256" key="7">
    <source>
        <dbReference type="ARBA" id="ARBA00023122"/>
    </source>
</evidence>
<feature type="transmembrane region" description="Helical" evidence="12">
    <location>
        <begin position="61"/>
        <end position="81"/>
    </location>
</feature>
<keyword evidence="6 10" id="KW-1133">Transmembrane helix</keyword>
<evidence type="ECO:0000256" key="9">
    <source>
        <dbReference type="PROSITE-ProRule" id="PRU00703"/>
    </source>
</evidence>
<dbReference type="PANTHER" id="PTHR43099">
    <property type="entry name" value="UPF0053 PROTEIN YRKA"/>
    <property type="match status" value="1"/>
</dbReference>
<dbReference type="SMART" id="SM01091">
    <property type="entry name" value="CorC_HlyC"/>
    <property type="match status" value="1"/>
</dbReference>
<evidence type="ECO:0000256" key="1">
    <source>
        <dbReference type="ARBA" id="ARBA00004651"/>
    </source>
</evidence>
<keyword evidence="7 9" id="KW-0129">CBS domain</keyword>
<accession>A0A9D1RF66</accession>
<feature type="transmembrane region" description="Helical" evidence="12">
    <location>
        <begin position="6"/>
        <end position="30"/>
    </location>
</feature>
<evidence type="ECO:0000256" key="2">
    <source>
        <dbReference type="ARBA" id="ARBA00006337"/>
    </source>
</evidence>
<dbReference type="InterPro" id="IPR000644">
    <property type="entry name" value="CBS_dom"/>
</dbReference>
<keyword evidence="4 10" id="KW-0812">Transmembrane</keyword>
<evidence type="ECO:0000256" key="12">
    <source>
        <dbReference type="SAM" id="Phobius"/>
    </source>
</evidence>
<keyword evidence="5" id="KW-0677">Repeat</keyword>
<dbReference type="Pfam" id="PF03471">
    <property type="entry name" value="CorC_HlyC"/>
    <property type="match status" value="1"/>
</dbReference>
<proteinExistence type="inferred from homology"/>
<evidence type="ECO:0000313" key="15">
    <source>
        <dbReference type="EMBL" id="HIW86574.1"/>
    </source>
</evidence>
<feature type="domain" description="CNNM transmembrane" evidence="14">
    <location>
        <begin position="1"/>
        <end position="205"/>
    </location>
</feature>
<dbReference type="EMBL" id="DXGE01000035">
    <property type="protein sequence ID" value="HIW86574.1"/>
    <property type="molecule type" value="Genomic_DNA"/>
</dbReference>
<evidence type="ECO:0000313" key="16">
    <source>
        <dbReference type="Proteomes" id="UP000824205"/>
    </source>
</evidence>
<comment type="caution">
    <text evidence="15">The sequence shown here is derived from an EMBL/GenBank/DDBJ whole genome shotgun (WGS) entry which is preliminary data.</text>
</comment>
<dbReference type="Gene3D" id="3.30.465.10">
    <property type="match status" value="1"/>
</dbReference>
<feature type="compositionally biased region" description="Basic and acidic residues" evidence="11">
    <location>
        <begin position="439"/>
        <end position="459"/>
    </location>
</feature>
<reference evidence="15" key="1">
    <citation type="journal article" date="2021" name="PeerJ">
        <title>Extensive microbial diversity within the chicken gut microbiome revealed by metagenomics and culture.</title>
        <authorList>
            <person name="Gilroy R."/>
            <person name="Ravi A."/>
            <person name="Getino M."/>
            <person name="Pursley I."/>
            <person name="Horton D.L."/>
            <person name="Alikhan N.F."/>
            <person name="Baker D."/>
            <person name="Gharbi K."/>
            <person name="Hall N."/>
            <person name="Watson M."/>
            <person name="Adriaenssens E.M."/>
            <person name="Foster-Nyarko E."/>
            <person name="Jarju S."/>
            <person name="Secka A."/>
            <person name="Antonio M."/>
            <person name="Oren A."/>
            <person name="Chaudhuri R.R."/>
            <person name="La Ragione R."/>
            <person name="Hildebrand F."/>
            <person name="Pallen M.J."/>
        </authorList>
    </citation>
    <scope>NUCLEOTIDE SEQUENCE</scope>
    <source>
        <strain evidence="15">421</strain>
    </source>
</reference>
<dbReference type="InterPro" id="IPR046342">
    <property type="entry name" value="CBS_dom_sf"/>
</dbReference>
<dbReference type="SUPFAM" id="SSF56176">
    <property type="entry name" value="FAD-binding/transporter-associated domain-like"/>
    <property type="match status" value="1"/>
</dbReference>
<dbReference type="InterPro" id="IPR044751">
    <property type="entry name" value="Ion_transp-like_CBS"/>
</dbReference>
<dbReference type="CDD" id="cd04590">
    <property type="entry name" value="CBS_pair_CorC_HlyC_assoc"/>
    <property type="match status" value="1"/>
</dbReference>
<dbReference type="InterPro" id="IPR036318">
    <property type="entry name" value="FAD-bd_PCMH-like_sf"/>
</dbReference>
<name>A0A9D1RF66_9FIRM</name>
<dbReference type="InterPro" id="IPR002550">
    <property type="entry name" value="CNNM"/>
</dbReference>
<gene>
    <name evidence="15" type="ORF">IAA48_08785</name>
</gene>
<comment type="similarity">
    <text evidence="2">Belongs to the UPF0053 family.</text>
</comment>
<evidence type="ECO:0000256" key="5">
    <source>
        <dbReference type="ARBA" id="ARBA00022737"/>
    </source>
</evidence>
<dbReference type="AlphaFoldDB" id="A0A9D1RF66"/>
<evidence type="ECO:0000256" key="8">
    <source>
        <dbReference type="ARBA" id="ARBA00023136"/>
    </source>
</evidence>
<organism evidence="15 16">
    <name type="scientific">Candidatus Eubacterium faecipullorum</name>
    <dbReference type="NCBI Taxonomy" id="2838571"/>
    <lineage>
        <taxon>Bacteria</taxon>
        <taxon>Bacillati</taxon>
        <taxon>Bacillota</taxon>
        <taxon>Clostridia</taxon>
        <taxon>Eubacteriales</taxon>
        <taxon>Eubacteriaceae</taxon>
        <taxon>Eubacterium</taxon>
    </lineage>
</organism>
<feature type="transmembrane region" description="Helical" evidence="12">
    <location>
        <begin position="103"/>
        <end position="127"/>
    </location>
</feature>
<dbReference type="PANTHER" id="PTHR43099:SF5">
    <property type="entry name" value="HLYC_CORC FAMILY TRANSPORTER"/>
    <property type="match status" value="1"/>
</dbReference>
<protein>
    <submittedName>
        <fullName evidence="15">Hemolysin family protein</fullName>
    </submittedName>
</protein>
<dbReference type="InterPro" id="IPR051676">
    <property type="entry name" value="UPF0053_domain"/>
</dbReference>
<dbReference type="InterPro" id="IPR016169">
    <property type="entry name" value="FAD-bd_PCMH_sub2"/>
</dbReference>
<reference evidence="15" key="2">
    <citation type="submission" date="2021-04" db="EMBL/GenBank/DDBJ databases">
        <authorList>
            <person name="Gilroy R."/>
        </authorList>
    </citation>
    <scope>NUCLEOTIDE SEQUENCE</scope>
    <source>
        <strain evidence="15">421</strain>
    </source>
</reference>
<dbReference type="InterPro" id="IPR005170">
    <property type="entry name" value="Transptr-assoc_dom"/>
</dbReference>
<dbReference type="Pfam" id="PF01595">
    <property type="entry name" value="CNNM"/>
    <property type="match status" value="1"/>
</dbReference>
<dbReference type="GO" id="GO:0005886">
    <property type="term" value="C:plasma membrane"/>
    <property type="evidence" value="ECO:0007669"/>
    <property type="project" value="UniProtKB-SubCell"/>
</dbReference>
<evidence type="ECO:0000259" key="13">
    <source>
        <dbReference type="PROSITE" id="PS51371"/>
    </source>
</evidence>
<evidence type="ECO:0000259" key="14">
    <source>
        <dbReference type="PROSITE" id="PS51846"/>
    </source>
</evidence>
<dbReference type="Proteomes" id="UP000824205">
    <property type="component" value="Unassembled WGS sequence"/>
</dbReference>
<dbReference type="Pfam" id="PF00571">
    <property type="entry name" value="CBS"/>
    <property type="match status" value="1"/>
</dbReference>
<evidence type="ECO:0000256" key="11">
    <source>
        <dbReference type="SAM" id="MobiDB-lite"/>
    </source>
</evidence>
<comment type="subcellular location">
    <subcellularLocation>
        <location evidence="1">Cell membrane</location>
        <topology evidence="1">Multi-pass membrane protein</topology>
    </subcellularLocation>
</comment>
<dbReference type="PROSITE" id="PS51846">
    <property type="entry name" value="CNNM"/>
    <property type="match status" value="1"/>
</dbReference>
<evidence type="ECO:0000256" key="3">
    <source>
        <dbReference type="ARBA" id="ARBA00022475"/>
    </source>
</evidence>
<dbReference type="SUPFAM" id="SSF54631">
    <property type="entry name" value="CBS-domain pair"/>
    <property type="match status" value="1"/>
</dbReference>
<dbReference type="GO" id="GO:0050660">
    <property type="term" value="F:flavin adenine dinucleotide binding"/>
    <property type="evidence" value="ECO:0007669"/>
    <property type="project" value="InterPro"/>
</dbReference>
<evidence type="ECO:0000256" key="6">
    <source>
        <dbReference type="ARBA" id="ARBA00022989"/>
    </source>
</evidence>
<feature type="region of interest" description="Disordered" evidence="11">
    <location>
        <begin position="436"/>
        <end position="459"/>
    </location>
</feature>
<evidence type="ECO:0000256" key="10">
    <source>
        <dbReference type="PROSITE-ProRule" id="PRU01193"/>
    </source>
</evidence>
<sequence>MDDSIWPLLLLQVVLIALNAVFAAAEIAIVSMNDNKMAKMAKEGNKKAARLVKLTSQPSRFLATIQIAITLAGFLGAASAAESFSDVIVEAVMKTGISIPENLLNSVVVFLITLIISFLNIVFGELVPKRIAMRNPESFALGISGLIFAISKIFKPIVWLLTASTNLVLRLFKIDPNENDDEVSEEDIRMMVDVGSENGTIDRTEKEFIQNVFEFDDLTAGEVAVHRTEVSLLWLDESPEDWDKTIHGSRHKIYPVCNETVDNVVGILNAKDYFRLGTKDRETVMKKAVHPAYFVPESVKLDVLFQNMKKSRNSFAVVLDEYGGTTGIITINDLVEQLVGDFDYDDSNEPKPIEAIESLDSKTWKIIGNPALDDIEDALGISLKTEECDTFSGLVFEALGLIPDDGCKPFEVETDGLVIKVLKVKNHQVQTAVVCKASPKKDTAEQTKSESSEEKSKNE</sequence>
<dbReference type="Gene3D" id="3.10.580.10">
    <property type="entry name" value="CBS-domain"/>
    <property type="match status" value="1"/>
</dbReference>
<feature type="domain" description="CBS" evidence="13">
    <location>
        <begin position="285"/>
        <end position="347"/>
    </location>
</feature>
<dbReference type="PROSITE" id="PS51371">
    <property type="entry name" value="CBS"/>
    <property type="match status" value="1"/>
</dbReference>
<keyword evidence="3" id="KW-1003">Cell membrane</keyword>
<feature type="transmembrane region" description="Helical" evidence="12">
    <location>
        <begin position="139"/>
        <end position="161"/>
    </location>
</feature>
<evidence type="ECO:0000256" key="4">
    <source>
        <dbReference type="ARBA" id="ARBA00022692"/>
    </source>
</evidence>
<keyword evidence="8 10" id="KW-0472">Membrane</keyword>